<keyword evidence="16" id="KW-1185">Reference proteome</keyword>
<protein>
    <recommendedName>
        <fullName evidence="4 12">Signal peptidase I</fullName>
        <ecNumber evidence="4 12">3.4.21.89</ecNumber>
    </recommendedName>
</protein>
<dbReference type="GO" id="GO:0009003">
    <property type="term" value="F:signal peptidase activity"/>
    <property type="evidence" value="ECO:0007669"/>
    <property type="project" value="UniProtKB-EC"/>
</dbReference>
<dbReference type="PANTHER" id="PTHR43390">
    <property type="entry name" value="SIGNAL PEPTIDASE I"/>
    <property type="match status" value="1"/>
</dbReference>
<evidence type="ECO:0000313" key="15">
    <source>
        <dbReference type="EMBL" id="KEZ53356.1"/>
    </source>
</evidence>
<dbReference type="CDD" id="cd06530">
    <property type="entry name" value="S26_SPase_I"/>
    <property type="match status" value="1"/>
</dbReference>
<dbReference type="RefSeq" id="WP_029566424.1">
    <property type="nucleotide sequence ID" value="NZ_JNVC02000002.1"/>
</dbReference>
<dbReference type="Proteomes" id="UP000028549">
    <property type="component" value="Unassembled WGS sequence"/>
</dbReference>
<dbReference type="GO" id="GO:0005886">
    <property type="term" value="C:plasma membrane"/>
    <property type="evidence" value="ECO:0007669"/>
    <property type="project" value="UniProtKB-SubCell"/>
</dbReference>
<evidence type="ECO:0000256" key="3">
    <source>
        <dbReference type="ARBA" id="ARBA00009370"/>
    </source>
</evidence>
<dbReference type="InterPro" id="IPR019758">
    <property type="entry name" value="Pept_S26A_signal_pept_1_CS"/>
</dbReference>
<dbReference type="PROSITE" id="PS00761">
    <property type="entry name" value="SPASE_I_3"/>
    <property type="match status" value="1"/>
</dbReference>
<dbReference type="OrthoDB" id="9802919at2"/>
<evidence type="ECO:0000256" key="10">
    <source>
        <dbReference type="ARBA" id="ARBA00023136"/>
    </source>
</evidence>
<dbReference type="SUPFAM" id="SSF51306">
    <property type="entry name" value="LexA/Signal peptidase"/>
    <property type="match status" value="1"/>
</dbReference>
<dbReference type="Gene3D" id="2.10.109.10">
    <property type="entry name" value="Umud Fragment, subunit A"/>
    <property type="match status" value="1"/>
</dbReference>
<reference evidence="15 16" key="1">
    <citation type="journal article" date="2005" name="Int. J. Syst. Evol. Microbiol.">
        <title>Bacillus cibi sp. nov., isolated from jeotgal, a traditional Korean fermented seafood.</title>
        <authorList>
            <person name="Yoon J.H."/>
            <person name="Lee C.H."/>
            <person name="Oh T.K."/>
        </authorList>
    </citation>
    <scope>NUCLEOTIDE SEQUENCE [LARGE SCALE GENOMIC DNA]</scope>
    <source>
        <strain evidence="15 16">DSM 16189</strain>
    </source>
</reference>
<keyword evidence="5" id="KW-1003">Cell membrane</keyword>
<name>A0A084H194_METID</name>
<dbReference type="InterPro" id="IPR036286">
    <property type="entry name" value="LexA/Signal_pep-like_sf"/>
</dbReference>
<sequence>MTEHEKTSNTRKEIWSWIKSILFALAIAVICREFLFAPVVVEGKSMQPTFEDQNRLIISKTSGIERFDMIVFHSPEPGRDYIKRVIGLPGDLIEMKKDVLYINGKPFEEPYLAANKNTLGYGEQLTEDFQVTVPDNSYFVMGDNRRQSRDSREIGSIAKDEVIGEVKLRFFPFDKAGIPE</sequence>
<feature type="active site" evidence="11">
    <location>
        <position position="45"/>
    </location>
</feature>
<gene>
    <name evidence="15" type="ORF">GS18_0207080</name>
</gene>
<evidence type="ECO:0000256" key="11">
    <source>
        <dbReference type="PIRSR" id="PIRSR600223-1"/>
    </source>
</evidence>
<dbReference type="InterPro" id="IPR019533">
    <property type="entry name" value="Peptidase_S26"/>
</dbReference>
<dbReference type="GO" id="GO:0004252">
    <property type="term" value="F:serine-type endopeptidase activity"/>
    <property type="evidence" value="ECO:0007669"/>
    <property type="project" value="InterPro"/>
</dbReference>
<comment type="similarity">
    <text evidence="3 13">Belongs to the peptidase S26 family.</text>
</comment>
<dbReference type="InterPro" id="IPR019757">
    <property type="entry name" value="Pept_S26A_signal_pept_1_Lys-AS"/>
</dbReference>
<dbReference type="InterPro" id="IPR019756">
    <property type="entry name" value="Pept_S26A_signal_pept_1_Ser-AS"/>
</dbReference>
<keyword evidence="7 12" id="KW-0812">Transmembrane</keyword>
<dbReference type="Pfam" id="PF10502">
    <property type="entry name" value="Peptidase_S26"/>
    <property type="match status" value="1"/>
</dbReference>
<feature type="active site" evidence="11">
    <location>
        <position position="83"/>
    </location>
</feature>
<comment type="catalytic activity">
    <reaction evidence="1 12">
        <text>Cleavage of hydrophobic, N-terminal signal or leader sequences from secreted and periplasmic proteins.</text>
        <dbReference type="EC" id="3.4.21.89"/>
    </reaction>
</comment>
<evidence type="ECO:0000256" key="13">
    <source>
        <dbReference type="RuleBase" id="RU362042"/>
    </source>
</evidence>
<dbReference type="GO" id="GO:0006465">
    <property type="term" value="P:signal peptide processing"/>
    <property type="evidence" value="ECO:0007669"/>
    <property type="project" value="InterPro"/>
</dbReference>
<dbReference type="PANTHER" id="PTHR43390:SF1">
    <property type="entry name" value="CHLOROPLAST PROCESSING PEPTIDASE"/>
    <property type="match status" value="1"/>
</dbReference>
<keyword evidence="6 12" id="KW-0645">Protease</keyword>
<evidence type="ECO:0000259" key="14">
    <source>
        <dbReference type="Pfam" id="PF10502"/>
    </source>
</evidence>
<dbReference type="PRINTS" id="PR00727">
    <property type="entry name" value="LEADERPTASE"/>
</dbReference>
<evidence type="ECO:0000256" key="9">
    <source>
        <dbReference type="ARBA" id="ARBA00022989"/>
    </source>
</evidence>
<feature type="domain" description="Peptidase S26" evidence="14">
    <location>
        <begin position="15"/>
        <end position="171"/>
    </location>
</feature>
<proteinExistence type="inferred from homology"/>
<evidence type="ECO:0000256" key="2">
    <source>
        <dbReference type="ARBA" id="ARBA00004401"/>
    </source>
</evidence>
<feature type="transmembrane region" description="Helical" evidence="12">
    <location>
        <begin position="21"/>
        <end position="41"/>
    </location>
</feature>
<evidence type="ECO:0000256" key="1">
    <source>
        <dbReference type="ARBA" id="ARBA00000677"/>
    </source>
</evidence>
<dbReference type="FunFam" id="2.10.109.10:FF:000008">
    <property type="entry name" value="Signal peptidase I"/>
    <property type="match status" value="1"/>
</dbReference>
<evidence type="ECO:0000256" key="7">
    <source>
        <dbReference type="ARBA" id="ARBA00022692"/>
    </source>
</evidence>
<dbReference type="EC" id="3.4.21.89" evidence="4 12"/>
<comment type="subcellular location">
    <subcellularLocation>
        <location evidence="2">Cell membrane</location>
        <topology evidence="2">Single-pass type II membrane protein</topology>
    </subcellularLocation>
    <subcellularLocation>
        <location evidence="13">Membrane</location>
        <topology evidence="13">Single-pass type II membrane protein</topology>
    </subcellularLocation>
</comment>
<evidence type="ECO:0000256" key="8">
    <source>
        <dbReference type="ARBA" id="ARBA00022801"/>
    </source>
</evidence>
<keyword evidence="8 12" id="KW-0378">Hydrolase</keyword>
<keyword evidence="10 12" id="KW-0472">Membrane</keyword>
<evidence type="ECO:0000313" key="16">
    <source>
        <dbReference type="Proteomes" id="UP000028549"/>
    </source>
</evidence>
<keyword evidence="9 12" id="KW-1133">Transmembrane helix</keyword>
<dbReference type="NCBIfam" id="TIGR02227">
    <property type="entry name" value="sigpep_I_bact"/>
    <property type="match status" value="1"/>
</dbReference>
<dbReference type="PROSITE" id="PS00760">
    <property type="entry name" value="SPASE_I_2"/>
    <property type="match status" value="1"/>
</dbReference>
<dbReference type="InterPro" id="IPR000223">
    <property type="entry name" value="Pept_S26A_signal_pept_1"/>
</dbReference>
<evidence type="ECO:0000256" key="5">
    <source>
        <dbReference type="ARBA" id="ARBA00022475"/>
    </source>
</evidence>
<dbReference type="AlphaFoldDB" id="A0A084H194"/>
<accession>A0A084H194</accession>
<evidence type="ECO:0000256" key="4">
    <source>
        <dbReference type="ARBA" id="ARBA00013208"/>
    </source>
</evidence>
<dbReference type="STRING" id="246786.GS18_0207080"/>
<dbReference type="PROSITE" id="PS00501">
    <property type="entry name" value="SPASE_I_1"/>
    <property type="match status" value="1"/>
</dbReference>
<evidence type="ECO:0000256" key="6">
    <source>
        <dbReference type="ARBA" id="ARBA00022670"/>
    </source>
</evidence>
<dbReference type="EMBL" id="JNVC02000002">
    <property type="protein sequence ID" value="KEZ53356.1"/>
    <property type="molecule type" value="Genomic_DNA"/>
</dbReference>
<evidence type="ECO:0000256" key="12">
    <source>
        <dbReference type="RuleBase" id="RU003993"/>
    </source>
</evidence>
<comment type="caution">
    <text evidence="15">The sequence shown here is derived from an EMBL/GenBank/DDBJ whole genome shotgun (WGS) entry which is preliminary data.</text>
</comment>
<organism evidence="15 16">
    <name type="scientific">Metabacillus indicus</name>
    <name type="common">Bacillus indicus</name>
    <dbReference type="NCBI Taxonomy" id="246786"/>
    <lineage>
        <taxon>Bacteria</taxon>
        <taxon>Bacillati</taxon>
        <taxon>Bacillota</taxon>
        <taxon>Bacilli</taxon>
        <taxon>Bacillales</taxon>
        <taxon>Bacillaceae</taxon>
        <taxon>Metabacillus</taxon>
    </lineage>
</organism>